<dbReference type="InterPro" id="IPR012902">
    <property type="entry name" value="N_methyl_site"/>
</dbReference>
<proteinExistence type="predicted"/>
<gene>
    <name evidence="1" type="ORF">N7U62_12335</name>
</gene>
<evidence type="ECO:0000313" key="1">
    <source>
        <dbReference type="EMBL" id="MCV9387459.1"/>
    </source>
</evidence>
<organism evidence="1 2">
    <name type="scientific">Reichenbachiella ulvae</name>
    <dbReference type="NCBI Taxonomy" id="2980104"/>
    <lineage>
        <taxon>Bacteria</taxon>
        <taxon>Pseudomonadati</taxon>
        <taxon>Bacteroidota</taxon>
        <taxon>Cytophagia</taxon>
        <taxon>Cytophagales</taxon>
        <taxon>Reichenbachiellaceae</taxon>
        <taxon>Reichenbachiella</taxon>
    </lineage>
</organism>
<dbReference type="InterPro" id="IPR045584">
    <property type="entry name" value="Pilin-like"/>
</dbReference>
<evidence type="ECO:0000313" key="2">
    <source>
        <dbReference type="Proteomes" id="UP001300692"/>
    </source>
</evidence>
<dbReference type="NCBIfam" id="TIGR02532">
    <property type="entry name" value="IV_pilin_GFxxxE"/>
    <property type="match status" value="1"/>
</dbReference>
<keyword evidence="2" id="KW-1185">Reference proteome</keyword>
<accession>A0ABT3CVA7</accession>
<reference evidence="1 2" key="1">
    <citation type="submission" date="2022-10" db="EMBL/GenBank/DDBJ databases">
        <title>Comparative genomics and taxonomic characterization of three novel marine species of genus Reichenbachiella exhibiting antioxidant and polysaccharide degradation activities.</title>
        <authorList>
            <person name="Muhammad N."/>
            <person name="Lee Y.-J."/>
            <person name="Ko J."/>
            <person name="Kim S.-G."/>
        </authorList>
    </citation>
    <scope>NUCLEOTIDE SEQUENCE [LARGE SCALE GENOMIC DNA]</scope>
    <source>
        <strain evidence="1 2">ABR2-5</strain>
    </source>
</reference>
<dbReference type="Proteomes" id="UP001300692">
    <property type="component" value="Unassembled WGS sequence"/>
</dbReference>
<dbReference type="EMBL" id="JAOYOD010000001">
    <property type="protein sequence ID" value="MCV9387459.1"/>
    <property type="molecule type" value="Genomic_DNA"/>
</dbReference>
<sequence>MNKWKAFTLVEMMVVLLLSSLLLTAASAIYLNVLDYHHRLRKRIDHTNAYYRLKYYLERDTQRSASYELKGDELQLGKETHYQFGADTVFREWKGNRDFFLIGGQCQEQAGSLQVNFTLYQQSITLPLKSKSSYRQIWKSKNK</sequence>
<protein>
    <submittedName>
        <fullName evidence="1">Prepilin-type N-terminal cleavage/methylation domain-containing protein</fullName>
    </submittedName>
</protein>
<name>A0ABT3CVA7_9BACT</name>
<dbReference type="RefSeq" id="WP_264138282.1">
    <property type="nucleotide sequence ID" value="NZ_JAOYOD010000001.1"/>
</dbReference>
<dbReference type="SUPFAM" id="SSF54523">
    <property type="entry name" value="Pili subunits"/>
    <property type="match status" value="1"/>
</dbReference>
<comment type="caution">
    <text evidence="1">The sequence shown here is derived from an EMBL/GenBank/DDBJ whole genome shotgun (WGS) entry which is preliminary data.</text>
</comment>
<dbReference type="Pfam" id="PF07963">
    <property type="entry name" value="N_methyl"/>
    <property type="match status" value="1"/>
</dbReference>